<dbReference type="InterPro" id="IPR011009">
    <property type="entry name" value="Kinase-like_dom_sf"/>
</dbReference>
<dbReference type="PANTHER" id="PTHR24346:SF30">
    <property type="entry name" value="MATERNAL EMBRYONIC LEUCINE ZIPPER KINASE"/>
    <property type="match status" value="1"/>
</dbReference>
<comment type="caution">
    <text evidence="5">The sequence shown here is derived from an EMBL/GenBank/DDBJ whole genome shotgun (WGS) entry which is preliminary data.</text>
</comment>
<evidence type="ECO:0000256" key="1">
    <source>
        <dbReference type="ARBA" id="ARBA00022741"/>
    </source>
</evidence>
<dbReference type="Pfam" id="PF00069">
    <property type="entry name" value="Pkinase"/>
    <property type="match status" value="1"/>
</dbReference>
<sequence length="327" mass="36525">MASNTNNRTSVGDSPLDSRNYSSSSNEPTSPAKSLPSNDPSSPITAKSIELQPFDHELNPTYRPESSLSSSSLSSPSPLSLQQPQQEQSRQPRHSKSSSNSSNNSCNVPPPTVNTTWHHLQRQSFDSDGSSSHPAIVGNEFTMQVIFQGDHINAIRLVLVNGQESDCPFTGNPQYIPPEMFLHASCSRGLSDVWVLGISLYRMLVGNYPFKAPDDRRLAKKMLHADFTIPEHLSEDVKDLLRRMLAPEQSRASLDLVMFHPWLKPYRVMVTSTASSIASPKLSKRLGNIKKRKSKWHRFFKKTCGIILHGPYPPPSRPYRELAHLGR</sequence>
<proteinExistence type="predicted"/>
<dbReference type="OrthoDB" id="410920at2759"/>
<protein>
    <submittedName>
        <fullName evidence="5">Kinase-like domain-containing protein</fullName>
    </submittedName>
</protein>
<dbReference type="GO" id="GO:0035556">
    <property type="term" value="P:intracellular signal transduction"/>
    <property type="evidence" value="ECO:0007669"/>
    <property type="project" value="TreeGrafter"/>
</dbReference>
<evidence type="ECO:0000313" key="6">
    <source>
        <dbReference type="Proteomes" id="UP000193560"/>
    </source>
</evidence>
<dbReference type="SMART" id="SM00220">
    <property type="entry name" value="S_TKc"/>
    <property type="match status" value="1"/>
</dbReference>
<feature type="compositionally biased region" description="Low complexity" evidence="3">
    <location>
        <begin position="97"/>
        <end position="107"/>
    </location>
</feature>
<dbReference type="Gene3D" id="1.10.510.10">
    <property type="entry name" value="Transferase(Phosphotransferase) domain 1"/>
    <property type="match status" value="1"/>
</dbReference>
<dbReference type="PANTHER" id="PTHR24346">
    <property type="entry name" value="MAP/MICROTUBULE AFFINITY-REGULATING KINASE"/>
    <property type="match status" value="1"/>
</dbReference>
<dbReference type="GO" id="GO:0004674">
    <property type="term" value="F:protein serine/threonine kinase activity"/>
    <property type="evidence" value="ECO:0007669"/>
    <property type="project" value="TreeGrafter"/>
</dbReference>
<evidence type="ECO:0000256" key="2">
    <source>
        <dbReference type="ARBA" id="ARBA00022840"/>
    </source>
</evidence>
<dbReference type="Proteomes" id="UP000193560">
    <property type="component" value="Unassembled WGS sequence"/>
</dbReference>
<reference evidence="5 6" key="1">
    <citation type="submission" date="2016-07" db="EMBL/GenBank/DDBJ databases">
        <title>Pervasive Adenine N6-methylation of Active Genes in Fungi.</title>
        <authorList>
            <consortium name="DOE Joint Genome Institute"/>
            <person name="Mondo S.J."/>
            <person name="Dannebaum R.O."/>
            <person name="Kuo R.C."/>
            <person name="Labutti K."/>
            <person name="Haridas S."/>
            <person name="Kuo A."/>
            <person name="Salamov A."/>
            <person name="Ahrendt S.R."/>
            <person name="Lipzen A."/>
            <person name="Sullivan W."/>
            <person name="Andreopoulos W.B."/>
            <person name="Clum A."/>
            <person name="Lindquist E."/>
            <person name="Daum C."/>
            <person name="Ramamoorthy G.K."/>
            <person name="Gryganskyi A."/>
            <person name="Culley D."/>
            <person name="Magnuson J.K."/>
            <person name="James T.Y."/>
            <person name="O'Malley M.A."/>
            <person name="Stajich J.E."/>
            <person name="Spatafora J.W."/>
            <person name="Visel A."/>
            <person name="Grigoriev I.V."/>
        </authorList>
    </citation>
    <scope>NUCLEOTIDE SEQUENCE [LARGE SCALE GENOMIC DNA]</scope>
    <source>
        <strain evidence="5 6">NRRL 1336</strain>
    </source>
</reference>
<evidence type="ECO:0000256" key="3">
    <source>
        <dbReference type="SAM" id="MobiDB-lite"/>
    </source>
</evidence>
<gene>
    <name evidence="5" type="ORF">BCR42DRAFT_81040</name>
</gene>
<dbReference type="InterPro" id="IPR000719">
    <property type="entry name" value="Prot_kinase_dom"/>
</dbReference>
<keyword evidence="5" id="KW-0418">Kinase</keyword>
<keyword evidence="1" id="KW-0547">Nucleotide-binding</keyword>
<keyword evidence="2" id="KW-0067">ATP-binding</keyword>
<dbReference type="EMBL" id="MCGE01000019">
    <property type="protein sequence ID" value="ORZ12329.1"/>
    <property type="molecule type" value="Genomic_DNA"/>
</dbReference>
<dbReference type="GO" id="GO:0005737">
    <property type="term" value="C:cytoplasm"/>
    <property type="evidence" value="ECO:0007669"/>
    <property type="project" value="TreeGrafter"/>
</dbReference>
<accession>A0A1X2I9M7</accession>
<dbReference type="STRING" id="90262.A0A1X2I9M7"/>
<name>A0A1X2I9M7_9FUNG</name>
<keyword evidence="5" id="KW-0808">Transferase</keyword>
<feature type="domain" description="Protein kinase" evidence="4">
    <location>
        <begin position="1"/>
        <end position="263"/>
    </location>
</feature>
<evidence type="ECO:0000259" key="4">
    <source>
        <dbReference type="PROSITE" id="PS50011"/>
    </source>
</evidence>
<dbReference type="SUPFAM" id="SSF56112">
    <property type="entry name" value="Protein kinase-like (PK-like)"/>
    <property type="match status" value="1"/>
</dbReference>
<evidence type="ECO:0000313" key="5">
    <source>
        <dbReference type="EMBL" id="ORZ12329.1"/>
    </source>
</evidence>
<dbReference type="GO" id="GO:0005524">
    <property type="term" value="F:ATP binding"/>
    <property type="evidence" value="ECO:0007669"/>
    <property type="project" value="UniProtKB-KW"/>
</dbReference>
<feature type="compositionally biased region" description="Low complexity" evidence="3">
    <location>
        <begin position="64"/>
        <end position="89"/>
    </location>
</feature>
<feature type="compositionally biased region" description="Polar residues" evidence="3">
    <location>
        <begin position="1"/>
        <end position="45"/>
    </location>
</feature>
<dbReference type="AlphaFoldDB" id="A0A1X2I9M7"/>
<organism evidence="5 6">
    <name type="scientific">Absidia repens</name>
    <dbReference type="NCBI Taxonomy" id="90262"/>
    <lineage>
        <taxon>Eukaryota</taxon>
        <taxon>Fungi</taxon>
        <taxon>Fungi incertae sedis</taxon>
        <taxon>Mucoromycota</taxon>
        <taxon>Mucoromycotina</taxon>
        <taxon>Mucoromycetes</taxon>
        <taxon>Mucorales</taxon>
        <taxon>Cunninghamellaceae</taxon>
        <taxon>Absidia</taxon>
    </lineage>
</organism>
<dbReference type="PROSITE" id="PS50011">
    <property type="entry name" value="PROTEIN_KINASE_DOM"/>
    <property type="match status" value="1"/>
</dbReference>
<keyword evidence="6" id="KW-1185">Reference proteome</keyword>
<feature type="region of interest" description="Disordered" evidence="3">
    <location>
        <begin position="1"/>
        <end position="115"/>
    </location>
</feature>